<dbReference type="EMBL" id="GBXM01013041">
    <property type="protein sequence ID" value="JAH95536.1"/>
    <property type="molecule type" value="Transcribed_RNA"/>
</dbReference>
<reference evidence="1" key="1">
    <citation type="submission" date="2014-11" db="EMBL/GenBank/DDBJ databases">
        <authorList>
            <person name="Amaro Gonzalez C."/>
        </authorList>
    </citation>
    <scope>NUCLEOTIDE SEQUENCE</scope>
</reference>
<organism evidence="1">
    <name type="scientific">Anguilla anguilla</name>
    <name type="common">European freshwater eel</name>
    <name type="synonym">Muraena anguilla</name>
    <dbReference type="NCBI Taxonomy" id="7936"/>
    <lineage>
        <taxon>Eukaryota</taxon>
        <taxon>Metazoa</taxon>
        <taxon>Chordata</taxon>
        <taxon>Craniata</taxon>
        <taxon>Vertebrata</taxon>
        <taxon>Euteleostomi</taxon>
        <taxon>Actinopterygii</taxon>
        <taxon>Neopterygii</taxon>
        <taxon>Teleostei</taxon>
        <taxon>Anguilliformes</taxon>
        <taxon>Anguillidae</taxon>
        <taxon>Anguilla</taxon>
    </lineage>
</organism>
<evidence type="ECO:0000313" key="1">
    <source>
        <dbReference type="EMBL" id="JAH95536.1"/>
    </source>
</evidence>
<dbReference type="AlphaFoldDB" id="A0A0E9WZ97"/>
<reference evidence="1" key="2">
    <citation type="journal article" date="2015" name="Fish Shellfish Immunol.">
        <title>Early steps in the European eel (Anguilla anguilla)-Vibrio vulnificus interaction in the gills: Role of the RtxA13 toxin.</title>
        <authorList>
            <person name="Callol A."/>
            <person name="Pajuelo D."/>
            <person name="Ebbesson L."/>
            <person name="Teles M."/>
            <person name="MacKenzie S."/>
            <person name="Amaro C."/>
        </authorList>
    </citation>
    <scope>NUCLEOTIDE SEQUENCE</scope>
</reference>
<protein>
    <submittedName>
        <fullName evidence="1">Uncharacterized protein</fullName>
    </submittedName>
</protein>
<sequence>MLEEVILFIAGCVSHVSRYAETTATARYKYRNDFLFQHLVFLEGEKCKV</sequence>
<accession>A0A0E9WZ97</accession>
<proteinExistence type="predicted"/>
<name>A0A0E9WZ97_ANGAN</name>